<dbReference type="InterPro" id="IPR036286">
    <property type="entry name" value="LexA/Signal_pep-like_sf"/>
</dbReference>
<feature type="active site" evidence="6">
    <location>
        <position position="48"/>
    </location>
</feature>
<evidence type="ECO:0000313" key="9">
    <source>
        <dbReference type="EMBL" id="OHB15852.1"/>
    </source>
</evidence>
<evidence type="ECO:0000256" key="6">
    <source>
        <dbReference type="PIRSR" id="PIRSR600223-1"/>
    </source>
</evidence>
<keyword evidence="4 7" id="KW-0645">Protease</keyword>
<dbReference type="Gene3D" id="2.10.109.10">
    <property type="entry name" value="Umud Fragment, subunit A"/>
    <property type="match status" value="1"/>
</dbReference>
<dbReference type="EC" id="3.4.21.89" evidence="3 7"/>
<name>A0A1G2V2K8_9BACT</name>
<dbReference type="EMBL" id="MHWW01000005">
    <property type="protein sequence ID" value="OHB15852.1"/>
    <property type="molecule type" value="Genomic_DNA"/>
</dbReference>
<feature type="transmembrane region" description="Helical" evidence="7">
    <location>
        <begin position="20"/>
        <end position="38"/>
    </location>
</feature>
<keyword evidence="5 7" id="KW-0378">Hydrolase</keyword>
<evidence type="ECO:0000256" key="2">
    <source>
        <dbReference type="ARBA" id="ARBA00009370"/>
    </source>
</evidence>
<dbReference type="CDD" id="cd06530">
    <property type="entry name" value="S26_SPase_I"/>
    <property type="match status" value="1"/>
</dbReference>
<evidence type="ECO:0000259" key="8">
    <source>
        <dbReference type="Pfam" id="PF10502"/>
    </source>
</evidence>
<feature type="domain" description="Peptidase S26" evidence="8">
    <location>
        <begin position="18"/>
        <end position="174"/>
    </location>
</feature>
<dbReference type="GO" id="GO:0016020">
    <property type="term" value="C:membrane"/>
    <property type="evidence" value="ECO:0007669"/>
    <property type="project" value="UniProtKB-SubCell"/>
</dbReference>
<dbReference type="InterPro" id="IPR000223">
    <property type="entry name" value="Pept_S26A_signal_pept_1"/>
</dbReference>
<dbReference type="InterPro" id="IPR019758">
    <property type="entry name" value="Pept_S26A_signal_pept_1_CS"/>
</dbReference>
<dbReference type="InterPro" id="IPR019533">
    <property type="entry name" value="Peptidase_S26"/>
</dbReference>
<keyword evidence="7" id="KW-1133">Transmembrane helix</keyword>
<evidence type="ECO:0000256" key="5">
    <source>
        <dbReference type="ARBA" id="ARBA00022801"/>
    </source>
</evidence>
<accession>A0A1G2V2K8</accession>
<dbReference type="PROSITE" id="PS00501">
    <property type="entry name" value="SPASE_I_1"/>
    <property type="match status" value="1"/>
</dbReference>
<feature type="active site" evidence="6">
    <location>
        <position position="91"/>
    </location>
</feature>
<comment type="caution">
    <text evidence="9">The sequence shown here is derived from an EMBL/GenBank/DDBJ whole genome shotgun (WGS) entry which is preliminary data.</text>
</comment>
<dbReference type="PRINTS" id="PR00727">
    <property type="entry name" value="LEADERPTASE"/>
</dbReference>
<dbReference type="SUPFAM" id="SSF51306">
    <property type="entry name" value="LexA/Signal peptidase"/>
    <property type="match status" value="1"/>
</dbReference>
<dbReference type="Proteomes" id="UP000177697">
    <property type="component" value="Unassembled WGS sequence"/>
</dbReference>
<dbReference type="GO" id="GO:0004252">
    <property type="term" value="F:serine-type endopeptidase activity"/>
    <property type="evidence" value="ECO:0007669"/>
    <property type="project" value="InterPro"/>
</dbReference>
<dbReference type="Pfam" id="PF10502">
    <property type="entry name" value="Peptidase_S26"/>
    <property type="match status" value="1"/>
</dbReference>
<dbReference type="GO" id="GO:0009003">
    <property type="term" value="F:signal peptidase activity"/>
    <property type="evidence" value="ECO:0007669"/>
    <property type="project" value="UniProtKB-EC"/>
</dbReference>
<dbReference type="NCBIfam" id="TIGR02227">
    <property type="entry name" value="sigpep_I_bact"/>
    <property type="match status" value="1"/>
</dbReference>
<comment type="catalytic activity">
    <reaction evidence="1 7">
        <text>Cleavage of hydrophobic, N-terminal signal or leader sequences from secreted and periplasmic proteins.</text>
        <dbReference type="EC" id="3.4.21.89"/>
    </reaction>
</comment>
<keyword evidence="7" id="KW-0472">Membrane</keyword>
<evidence type="ECO:0000313" key="10">
    <source>
        <dbReference type="Proteomes" id="UP000177697"/>
    </source>
</evidence>
<dbReference type="GO" id="GO:0006465">
    <property type="term" value="P:signal peptide processing"/>
    <property type="evidence" value="ECO:0007669"/>
    <property type="project" value="InterPro"/>
</dbReference>
<evidence type="ECO:0000256" key="4">
    <source>
        <dbReference type="ARBA" id="ARBA00022670"/>
    </source>
</evidence>
<sequence length="188" mass="21656">MTEIMEENNNQQSKSSFWEFVRYAVIAILIVVPFRVFVAQPYIVSGSSMDPTFKDADYLIVDQLSKRFEEPARESVVIIKYPKDPSKYFIKRLIGFPHEKVVIRDGEVTVFNDSNPLGIKINNSYVVYEKIEDFSAELGDDEYFVMGDNRAGSSDSRIWGTLPKKYIIGKPVLRLLPIDKIDIWPGQY</sequence>
<evidence type="ECO:0000256" key="3">
    <source>
        <dbReference type="ARBA" id="ARBA00013208"/>
    </source>
</evidence>
<dbReference type="PROSITE" id="PS00761">
    <property type="entry name" value="SPASE_I_3"/>
    <property type="match status" value="1"/>
</dbReference>
<dbReference type="PANTHER" id="PTHR43390:SF1">
    <property type="entry name" value="CHLOROPLAST PROCESSING PEPTIDASE"/>
    <property type="match status" value="1"/>
</dbReference>
<comment type="similarity">
    <text evidence="2 7">Belongs to the peptidase S26 family.</text>
</comment>
<evidence type="ECO:0000256" key="7">
    <source>
        <dbReference type="RuleBase" id="RU362042"/>
    </source>
</evidence>
<dbReference type="InterPro" id="IPR019756">
    <property type="entry name" value="Pept_S26A_signal_pept_1_Ser-AS"/>
</dbReference>
<comment type="subcellular location">
    <subcellularLocation>
        <location evidence="7">Membrane</location>
        <topology evidence="7">Single-pass type II membrane protein</topology>
    </subcellularLocation>
</comment>
<dbReference type="AlphaFoldDB" id="A0A1G2V2K8"/>
<keyword evidence="7" id="KW-0812">Transmembrane</keyword>
<reference evidence="9 10" key="1">
    <citation type="journal article" date="2016" name="Nat. Commun.">
        <title>Thousands of microbial genomes shed light on interconnected biogeochemical processes in an aquifer system.</title>
        <authorList>
            <person name="Anantharaman K."/>
            <person name="Brown C.T."/>
            <person name="Hug L.A."/>
            <person name="Sharon I."/>
            <person name="Castelle C.J."/>
            <person name="Probst A.J."/>
            <person name="Thomas B.C."/>
            <person name="Singh A."/>
            <person name="Wilkins M.J."/>
            <person name="Karaoz U."/>
            <person name="Brodie E.L."/>
            <person name="Williams K.H."/>
            <person name="Hubbard S.S."/>
            <person name="Banfield J.F."/>
        </authorList>
    </citation>
    <scope>NUCLEOTIDE SEQUENCE [LARGE SCALE GENOMIC DNA]</scope>
</reference>
<dbReference type="PANTHER" id="PTHR43390">
    <property type="entry name" value="SIGNAL PEPTIDASE I"/>
    <property type="match status" value="1"/>
</dbReference>
<protein>
    <recommendedName>
        <fullName evidence="3 7">Signal peptidase I</fullName>
        <ecNumber evidence="3 7">3.4.21.89</ecNumber>
    </recommendedName>
</protein>
<organism evidence="9 10">
    <name type="scientific">Candidatus Zambryskibacteria bacterium RIFOXYC1_FULL_39_10</name>
    <dbReference type="NCBI Taxonomy" id="1802779"/>
    <lineage>
        <taxon>Bacteria</taxon>
        <taxon>Candidatus Zambryskiibacteriota</taxon>
    </lineage>
</organism>
<proteinExistence type="inferred from homology"/>
<evidence type="ECO:0000256" key="1">
    <source>
        <dbReference type="ARBA" id="ARBA00000677"/>
    </source>
</evidence>
<gene>
    <name evidence="9" type="ORF">A2431_01165</name>
</gene>